<accession>A0AAN9AQD1</accession>
<evidence type="ECO:0000313" key="1">
    <source>
        <dbReference type="EMBL" id="KAK7091238.1"/>
    </source>
</evidence>
<gene>
    <name evidence="1" type="ORF">V1264_008950</name>
</gene>
<keyword evidence="2" id="KW-1185">Reference proteome</keyword>
<protein>
    <submittedName>
        <fullName evidence="1">Uncharacterized protein</fullName>
    </submittedName>
</protein>
<organism evidence="1 2">
    <name type="scientific">Littorina saxatilis</name>
    <dbReference type="NCBI Taxonomy" id="31220"/>
    <lineage>
        <taxon>Eukaryota</taxon>
        <taxon>Metazoa</taxon>
        <taxon>Spiralia</taxon>
        <taxon>Lophotrochozoa</taxon>
        <taxon>Mollusca</taxon>
        <taxon>Gastropoda</taxon>
        <taxon>Caenogastropoda</taxon>
        <taxon>Littorinimorpha</taxon>
        <taxon>Littorinoidea</taxon>
        <taxon>Littorinidae</taxon>
        <taxon>Littorina</taxon>
    </lineage>
</organism>
<evidence type="ECO:0000313" key="2">
    <source>
        <dbReference type="Proteomes" id="UP001374579"/>
    </source>
</evidence>
<proteinExistence type="predicted"/>
<comment type="caution">
    <text evidence="1">The sequence shown here is derived from an EMBL/GenBank/DDBJ whole genome shotgun (WGS) entry which is preliminary data.</text>
</comment>
<dbReference type="Proteomes" id="UP001374579">
    <property type="component" value="Unassembled WGS sequence"/>
</dbReference>
<name>A0AAN9AQD1_9CAEN</name>
<reference evidence="1 2" key="1">
    <citation type="submission" date="2024-02" db="EMBL/GenBank/DDBJ databases">
        <title>Chromosome-scale genome assembly of the rough periwinkle Littorina saxatilis.</title>
        <authorList>
            <person name="De Jode A."/>
            <person name="Faria R."/>
            <person name="Formenti G."/>
            <person name="Sims Y."/>
            <person name="Smith T.P."/>
            <person name="Tracey A."/>
            <person name="Wood J.M.D."/>
            <person name="Zagrodzka Z.B."/>
            <person name="Johannesson K."/>
            <person name="Butlin R.K."/>
            <person name="Leder E.H."/>
        </authorList>
    </citation>
    <scope>NUCLEOTIDE SEQUENCE [LARGE SCALE GENOMIC DNA]</scope>
    <source>
        <strain evidence="1">Snail1</strain>
        <tissue evidence="1">Muscle</tissue>
    </source>
</reference>
<sequence length="75" mass="8263">MASSSPDRTDVVIHVVIFVGSPPDSLGSIAIISFSWRLITAHTAAPVFSVTMKRTPVCICRMRSVRRNRKLAHLT</sequence>
<dbReference type="EMBL" id="JBAMIC010000022">
    <property type="protein sequence ID" value="KAK7091238.1"/>
    <property type="molecule type" value="Genomic_DNA"/>
</dbReference>
<dbReference type="AlphaFoldDB" id="A0AAN9AQD1"/>